<gene>
    <name evidence="2" type="ORF">GON03_13200</name>
</gene>
<proteinExistence type="predicted"/>
<sequence length="309" mass="33125">MSWEDGASYLEEMAPGVYAFVQPDGGWMVNNCGVITDAAGDAVIVDTTSTEKRNRALLAEVAGVSARDPKIAVNTHSHPDHTYGNGFLPEATTIIGHHLCRAGVLRAGLAATHELPADYGDLVVRPPDLTIDSDISLHLDGFPVELKIMGPAHSTNDVGIWLPEQKVMFAGDLAFSGGHPIFLEGSMNGFRDAVRRMRDLAPSVLLPGHGPVCRGDEVGRVLDDLEAYVGWIEELALASYDVGLTPLEAAQKAAGGPYADRPEGERVVCNLHRAYVELTDYEPAHPLNIPTLWPEMVALNGGRPIGTHA</sequence>
<organism evidence="2 3">
    <name type="scientific">Nocardioides agri</name>
    <dbReference type="NCBI Taxonomy" id="2682843"/>
    <lineage>
        <taxon>Bacteria</taxon>
        <taxon>Bacillati</taxon>
        <taxon>Actinomycetota</taxon>
        <taxon>Actinomycetes</taxon>
        <taxon>Propionibacteriales</taxon>
        <taxon>Nocardioidaceae</taxon>
        <taxon>Nocardioides</taxon>
    </lineage>
</organism>
<dbReference type="InterPro" id="IPR036866">
    <property type="entry name" value="RibonucZ/Hydroxyglut_hydro"/>
</dbReference>
<dbReference type="PANTHER" id="PTHR42951">
    <property type="entry name" value="METALLO-BETA-LACTAMASE DOMAIN-CONTAINING"/>
    <property type="match status" value="1"/>
</dbReference>
<accession>A0A6L6XRW8</accession>
<evidence type="ECO:0000259" key="1">
    <source>
        <dbReference type="SMART" id="SM00849"/>
    </source>
</evidence>
<comment type="caution">
    <text evidence="2">The sequence shown here is derived from an EMBL/GenBank/DDBJ whole genome shotgun (WGS) entry which is preliminary data.</text>
</comment>
<dbReference type="InterPro" id="IPR001279">
    <property type="entry name" value="Metallo-B-lactamas"/>
</dbReference>
<dbReference type="GO" id="GO:0016787">
    <property type="term" value="F:hydrolase activity"/>
    <property type="evidence" value="ECO:0007669"/>
    <property type="project" value="UniProtKB-KW"/>
</dbReference>
<protein>
    <submittedName>
        <fullName evidence="2">MBL fold metallo-hydrolase</fullName>
    </submittedName>
</protein>
<dbReference type="AlphaFoldDB" id="A0A6L6XRW8"/>
<dbReference type="PANTHER" id="PTHR42951:SF4">
    <property type="entry name" value="ACYL-COENZYME A THIOESTERASE MBLAC2"/>
    <property type="match status" value="1"/>
</dbReference>
<evidence type="ECO:0000313" key="2">
    <source>
        <dbReference type="EMBL" id="MVQ50141.1"/>
    </source>
</evidence>
<dbReference type="CDD" id="cd16282">
    <property type="entry name" value="metallo-hydrolase-like_MBL-fold"/>
    <property type="match status" value="1"/>
</dbReference>
<dbReference type="InterPro" id="IPR050855">
    <property type="entry name" value="NDM-1-like"/>
</dbReference>
<reference evidence="2 3" key="1">
    <citation type="submission" date="2019-12" db="EMBL/GenBank/DDBJ databases">
        <authorList>
            <person name="Huq M.A."/>
        </authorList>
    </citation>
    <scope>NUCLEOTIDE SEQUENCE [LARGE SCALE GENOMIC DNA]</scope>
    <source>
        <strain evidence="2 3">MAH-18</strain>
    </source>
</reference>
<dbReference type="RefSeq" id="WP_157343018.1">
    <property type="nucleotide sequence ID" value="NZ_WSEK01000004.1"/>
</dbReference>
<dbReference type="Pfam" id="PF00753">
    <property type="entry name" value="Lactamase_B"/>
    <property type="match status" value="1"/>
</dbReference>
<dbReference type="SUPFAM" id="SSF56281">
    <property type="entry name" value="Metallo-hydrolase/oxidoreductase"/>
    <property type="match status" value="1"/>
</dbReference>
<keyword evidence="3" id="KW-1185">Reference proteome</keyword>
<keyword evidence="2" id="KW-0378">Hydrolase</keyword>
<evidence type="ECO:0000313" key="3">
    <source>
        <dbReference type="Proteomes" id="UP000473525"/>
    </source>
</evidence>
<dbReference type="SMART" id="SM00849">
    <property type="entry name" value="Lactamase_B"/>
    <property type="match status" value="1"/>
</dbReference>
<dbReference type="Gene3D" id="3.60.15.10">
    <property type="entry name" value="Ribonuclease Z/Hydroxyacylglutathione hydrolase-like"/>
    <property type="match status" value="1"/>
</dbReference>
<feature type="domain" description="Metallo-beta-lactamase" evidence="1">
    <location>
        <begin position="29"/>
        <end position="209"/>
    </location>
</feature>
<name>A0A6L6XRW8_9ACTN</name>
<dbReference type="Proteomes" id="UP000473525">
    <property type="component" value="Unassembled WGS sequence"/>
</dbReference>
<dbReference type="EMBL" id="WSEK01000004">
    <property type="protein sequence ID" value="MVQ50141.1"/>
    <property type="molecule type" value="Genomic_DNA"/>
</dbReference>